<name>A0A0P7BE72_9HYPO</name>
<protein>
    <recommendedName>
        <fullName evidence="1">Heterokaryon incompatibility domain-containing protein</fullName>
    </recommendedName>
</protein>
<organism evidence="2 3">
    <name type="scientific">Neonectria ditissima</name>
    <dbReference type="NCBI Taxonomy" id="78410"/>
    <lineage>
        <taxon>Eukaryota</taxon>
        <taxon>Fungi</taxon>
        <taxon>Dikarya</taxon>
        <taxon>Ascomycota</taxon>
        <taxon>Pezizomycotina</taxon>
        <taxon>Sordariomycetes</taxon>
        <taxon>Hypocreomycetidae</taxon>
        <taxon>Hypocreales</taxon>
        <taxon>Nectriaceae</taxon>
        <taxon>Neonectria</taxon>
    </lineage>
</organism>
<comment type="caution">
    <text evidence="2">The sequence shown here is derived from an EMBL/GenBank/DDBJ whole genome shotgun (WGS) entry which is preliminary data.</text>
</comment>
<sequence>MILRHLSRQRPLQSLAYGRRAFQRPFQWRGPVLMRENDTPTPETIGERIRRKAKEFVQGLFGIVVLGGIINSIPSWDETLDAICRVVPPKIVASPVPSSPLNTYGPSHQDPPDHQPIISPDEFRVVIVEPGLDEETICCRIVNVTKSWRTRYDALSYTWGDESIRETIIVDGLRTSITKNLHSALVRLRDPVLPRVLWVDTLCINQDDSSERDEQVRRMGSTYSAARKVIVWLGEQTEDVQGAFSIIEPTNSLKSHRSSPKFASGDWSPVFNLLRRPWFQRTWIIQEAVLAQNPVLVCGLEVMPWKAVSTFCDSDEFQDVLPDNDSAITQALRAVDMITHGRYECHTKFTYTGRGKKRKKHEYTPDFKLMSTLYETRGFQCKDERDKVFGVLSMVTNVGPDDEVLRPNYRASVEEVLETVAQWDITKNESLELLSYCSRSAWTHPDLPSWVPDFSDMDDAHAISFLHRQAQRKVKSPRKANAGLQGKNRPFFDRENGKTVLVLSGEVIDTIARVGTVTESPKMVVYSYSDPSKANDNSASLDMTAVSKRREWFSECVRIAAAADPVLRDERRSTAEFWKSSTLGLSRYQINHFDKTMSFLAVRKQLLGGIRDYVEFLYNAVDTDPHWYQQWRTTREHKGCDGVDRCFRRLCHKRRFCATRTGRLGWVPGDTMEGDVLCLVSGAQVPIILRRQLAGVDRYKVVGDAYIDGLMLCSGDDVHVGGERLAIE</sequence>
<reference evidence="2 3" key="1">
    <citation type="submission" date="2015-09" db="EMBL/GenBank/DDBJ databases">
        <title>Draft genome of a European isolate of the apple canker pathogen Neonectria ditissima.</title>
        <authorList>
            <person name="Gomez-Cortecero A."/>
            <person name="Harrison R.J."/>
            <person name="Armitage A.D."/>
        </authorList>
    </citation>
    <scope>NUCLEOTIDE SEQUENCE [LARGE SCALE GENOMIC DNA]</scope>
    <source>
        <strain evidence="2 3">R09/05</strain>
    </source>
</reference>
<dbReference type="PANTHER" id="PTHR24148">
    <property type="entry name" value="ANKYRIN REPEAT DOMAIN-CONTAINING PROTEIN 39 HOMOLOG-RELATED"/>
    <property type="match status" value="1"/>
</dbReference>
<keyword evidence="3" id="KW-1185">Reference proteome</keyword>
<gene>
    <name evidence="2" type="ORF">AK830_g7708</name>
</gene>
<proteinExistence type="predicted"/>
<dbReference type="InterPro" id="IPR052895">
    <property type="entry name" value="HetReg/Transcr_Mod"/>
</dbReference>
<dbReference type="EMBL" id="LKCW01000122">
    <property type="protein sequence ID" value="KPM38864.1"/>
    <property type="molecule type" value="Genomic_DNA"/>
</dbReference>
<dbReference type="Pfam" id="PF26639">
    <property type="entry name" value="Het-6_barrel"/>
    <property type="match status" value="1"/>
</dbReference>
<dbReference type="Proteomes" id="UP000050424">
    <property type="component" value="Unassembled WGS sequence"/>
</dbReference>
<dbReference type="AlphaFoldDB" id="A0A0P7BE72"/>
<dbReference type="PANTHER" id="PTHR24148:SF64">
    <property type="entry name" value="HETEROKARYON INCOMPATIBILITY DOMAIN-CONTAINING PROTEIN"/>
    <property type="match status" value="1"/>
</dbReference>
<evidence type="ECO:0000259" key="1">
    <source>
        <dbReference type="Pfam" id="PF06985"/>
    </source>
</evidence>
<dbReference type="STRING" id="78410.A0A0P7BE72"/>
<evidence type="ECO:0000313" key="2">
    <source>
        <dbReference type="EMBL" id="KPM38864.1"/>
    </source>
</evidence>
<dbReference type="OrthoDB" id="3553147at2759"/>
<evidence type="ECO:0000313" key="3">
    <source>
        <dbReference type="Proteomes" id="UP000050424"/>
    </source>
</evidence>
<dbReference type="InterPro" id="IPR010730">
    <property type="entry name" value="HET"/>
</dbReference>
<dbReference type="Pfam" id="PF06985">
    <property type="entry name" value="HET"/>
    <property type="match status" value="1"/>
</dbReference>
<accession>A0A0P7BE72</accession>
<feature type="domain" description="Heterokaryon incompatibility" evidence="1">
    <location>
        <begin position="152"/>
        <end position="287"/>
    </location>
</feature>